<keyword evidence="8" id="KW-1185">Reference proteome</keyword>
<dbReference type="InParanoid" id="A2G1S9"/>
<feature type="transmembrane region" description="Helical" evidence="5">
    <location>
        <begin position="72"/>
        <end position="90"/>
    </location>
</feature>
<dbReference type="Proteomes" id="UP000001542">
    <property type="component" value="Unassembled WGS sequence"/>
</dbReference>
<dbReference type="SMR" id="A2G1S9"/>
<feature type="transmembrane region" description="Helical" evidence="5">
    <location>
        <begin position="187"/>
        <end position="209"/>
    </location>
</feature>
<dbReference type="OMA" id="WMVVNTL"/>
<feature type="transmembrane region" description="Helical" evidence="5">
    <location>
        <begin position="246"/>
        <end position="265"/>
    </location>
</feature>
<name>A2G1S9_TRIV3</name>
<comment type="subcellular location">
    <subcellularLocation>
        <location evidence="1">Membrane</location>
        <topology evidence="1">Multi-pass membrane protein</topology>
    </subcellularLocation>
</comment>
<dbReference type="VEuPathDB" id="TrichDB:TVAGG3_0690710"/>
<keyword evidence="4 5" id="KW-0472">Membrane</keyword>
<dbReference type="GO" id="GO:0005338">
    <property type="term" value="F:nucleotide-sugar transmembrane transporter activity"/>
    <property type="evidence" value="ECO:0000318"/>
    <property type="project" value="GO_Central"/>
</dbReference>
<keyword evidence="3 5" id="KW-1133">Transmembrane helix</keyword>
<gene>
    <name evidence="7" type="ORF">TVAG_153420</name>
</gene>
<proteinExistence type="predicted"/>
<dbReference type="eggNOG" id="KOG1441">
    <property type="taxonomic scope" value="Eukaryota"/>
</dbReference>
<dbReference type="AlphaFoldDB" id="A2G1S9"/>
<evidence type="ECO:0000256" key="2">
    <source>
        <dbReference type="ARBA" id="ARBA00022692"/>
    </source>
</evidence>
<dbReference type="GO" id="GO:0015297">
    <property type="term" value="F:antiporter activity"/>
    <property type="evidence" value="ECO:0000318"/>
    <property type="project" value="GO_Central"/>
</dbReference>
<keyword evidence="2 5" id="KW-0812">Transmembrane</keyword>
<feature type="transmembrane region" description="Helical" evidence="5">
    <location>
        <begin position="221"/>
        <end position="240"/>
    </location>
</feature>
<dbReference type="PANTHER" id="PTHR11132">
    <property type="entry name" value="SOLUTE CARRIER FAMILY 35"/>
    <property type="match status" value="1"/>
</dbReference>
<feature type="transmembrane region" description="Helical" evidence="5">
    <location>
        <begin position="32"/>
        <end position="52"/>
    </location>
</feature>
<dbReference type="InterPro" id="IPR050186">
    <property type="entry name" value="TPT_transporter"/>
</dbReference>
<dbReference type="RefSeq" id="XP_001301810.1">
    <property type="nucleotide sequence ID" value="XM_001301809.1"/>
</dbReference>
<evidence type="ECO:0000313" key="8">
    <source>
        <dbReference type="Proteomes" id="UP000001542"/>
    </source>
</evidence>
<evidence type="ECO:0000256" key="5">
    <source>
        <dbReference type="SAM" id="Phobius"/>
    </source>
</evidence>
<feature type="transmembrane region" description="Helical" evidence="5">
    <location>
        <begin position="6"/>
        <end position="25"/>
    </location>
</feature>
<feature type="domain" description="Sugar phosphate transporter" evidence="6">
    <location>
        <begin position="18"/>
        <end position="294"/>
    </location>
</feature>
<feature type="transmembrane region" description="Helical" evidence="5">
    <location>
        <begin position="121"/>
        <end position="141"/>
    </location>
</feature>
<evidence type="ECO:0000256" key="4">
    <source>
        <dbReference type="ARBA" id="ARBA00023136"/>
    </source>
</evidence>
<evidence type="ECO:0000259" key="6">
    <source>
        <dbReference type="Pfam" id="PF03151"/>
    </source>
</evidence>
<dbReference type="GO" id="GO:0005794">
    <property type="term" value="C:Golgi apparatus"/>
    <property type="evidence" value="ECO:0000318"/>
    <property type="project" value="GO_Central"/>
</dbReference>
<dbReference type="GO" id="GO:0016020">
    <property type="term" value="C:membrane"/>
    <property type="evidence" value="ECO:0007669"/>
    <property type="project" value="UniProtKB-SubCell"/>
</dbReference>
<feature type="transmembrane region" description="Helical" evidence="5">
    <location>
        <begin position="148"/>
        <end position="167"/>
    </location>
</feature>
<dbReference type="OrthoDB" id="5547497at2759"/>
<dbReference type="Pfam" id="PF03151">
    <property type="entry name" value="TPT"/>
    <property type="match status" value="1"/>
</dbReference>
<dbReference type="VEuPathDB" id="TrichDB:TVAG_153420"/>
<evidence type="ECO:0000256" key="1">
    <source>
        <dbReference type="ARBA" id="ARBA00004141"/>
    </source>
</evidence>
<sequence length="337" mass="37369">MVFEIATFGWIVGSILSSTVIIITNKHVMDNFGFTSITLLTAYHFFLTWGLLEVMCRLGAFERGTSMPAFEKWKMGSIGVGAVVFMNFNLQLNSVGFYQLSKLCCIPFMVVYDYLVQGKTTSFPILLSLGILLVGIGIFSINDIQFNILGSIIAFIAVCCVSLFQIYTGSKQKEFTLSPLQLQHTTAYPQFVVALIVGFLLESWGPNAIFNQDLTIRTIPVILSTGLIAVSVNICSFFLIGKTSAITYQVCGHMKSILIFIFGILFFRNQNETREQFIKKIIGLCVSMFGCIWYTYLKLTAAPPAPSKNDKDNDQEGLLAAKSQAEINSNGSEETKN</sequence>
<dbReference type="EMBL" id="DS114255">
    <property type="protein sequence ID" value="EAX88880.1"/>
    <property type="molecule type" value="Genomic_DNA"/>
</dbReference>
<reference evidence="7" key="2">
    <citation type="journal article" date="2007" name="Science">
        <title>Draft genome sequence of the sexually transmitted pathogen Trichomonas vaginalis.</title>
        <authorList>
            <person name="Carlton J.M."/>
            <person name="Hirt R.P."/>
            <person name="Silva J.C."/>
            <person name="Delcher A.L."/>
            <person name="Schatz M."/>
            <person name="Zhao Q."/>
            <person name="Wortman J.R."/>
            <person name="Bidwell S.L."/>
            <person name="Alsmark U.C.M."/>
            <person name="Besteiro S."/>
            <person name="Sicheritz-Ponten T."/>
            <person name="Noel C.J."/>
            <person name="Dacks J.B."/>
            <person name="Foster P.G."/>
            <person name="Simillion C."/>
            <person name="Van de Peer Y."/>
            <person name="Miranda-Saavedra D."/>
            <person name="Barton G.J."/>
            <person name="Westrop G.D."/>
            <person name="Mueller S."/>
            <person name="Dessi D."/>
            <person name="Fiori P.L."/>
            <person name="Ren Q."/>
            <person name="Paulsen I."/>
            <person name="Zhang H."/>
            <person name="Bastida-Corcuera F.D."/>
            <person name="Simoes-Barbosa A."/>
            <person name="Brown M.T."/>
            <person name="Hayes R.D."/>
            <person name="Mukherjee M."/>
            <person name="Okumura C.Y."/>
            <person name="Schneider R."/>
            <person name="Smith A.J."/>
            <person name="Vanacova S."/>
            <person name="Villalvazo M."/>
            <person name="Haas B.J."/>
            <person name="Pertea M."/>
            <person name="Feldblyum T.V."/>
            <person name="Utterback T.R."/>
            <person name="Shu C.L."/>
            <person name="Osoegawa K."/>
            <person name="de Jong P.J."/>
            <person name="Hrdy I."/>
            <person name="Horvathova L."/>
            <person name="Zubacova Z."/>
            <person name="Dolezal P."/>
            <person name="Malik S.B."/>
            <person name="Logsdon J.M. Jr."/>
            <person name="Henze K."/>
            <person name="Gupta A."/>
            <person name="Wang C.C."/>
            <person name="Dunne R.L."/>
            <person name="Upcroft J.A."/>
            <person name="Upcroft P."/>
            <person name="White O."/>
            <person name="Salzberg S.L."/>
            <person name="Tang P."/>
            <person name="Chiu C.-H."/>
            <person name="Lee Y.-S."/>
            <person name="Embley T.M."/>
            <person name="Coombs G.H."/>
            <person name="Mottram J.C."/>
            <person name="Tachezy J."/>
            <person name="Fraser-Liggett C.M."/>
            <person name="Johnson P.J."/>
        </authorList>
    </citation>
    <scope>NUCLEOTIDE SEQUENCE [LARGE SCALE GENOMIC DNA]</scope>
    <source>
        <strain evidence="7">G3</strain>
    </source>
</reference>
<organism evidence="7 8">
    <name type="scientific">Trichomonas vaginalis (strain ATCC PRA-98 / G3)</name>
    <dbReference type="NCBI Taxonomy" id="412133"/>
    <lineage>
        <taxon>Eukaryota</taxon>
        <taxon>Metamonada</taxon>
        <taxon>Parabasalia</taxon>
        <taxon>Trichomonadida</taxon>
        <taxon>Trichomonadidae</taxon>
        <taxon>Trichomonas</taxon>
    </lineage>
</organism>
<accession>A2G1S9</accession>
<evidence type="ECO:0000313" key="7">
    <source>
        <dbReference type="EMBL" id="EAX88880.1"/>
    </source>
</evidence>
<evidence type="ECO:0000256" key="3">
    <source>
        <dbReference type="ARBA" id="ARBA00022989"/>
    </source>
</evidence>
<dbReference type="KEGG" id="tva:4746543"/>
<dbReference type="InterPro" id="IPR004853">
    <property type="entry name" value="Sugar_P_trans_dom"/>
</dbReference>
<feature type="transmembrane region" description="Helical" evidence="5">
    <location>
        <begin position="277"/>
        <end position="296"/>
    </location>
</feature>
<reference evidence="7" key="1">
    <citation type="submission" date="2006-10" db="EMBL/GenBank/DDBJ databases">
        <authorList>
            <person name="Amadeo P."/>
            <person name="Zhao Q."/>
            <person name="Wortman J."/>
            <person name="Fraser-Liggett C."/>
            <person name="Carlton J."/>
        </authorList>
    </citation>
    <scope>NUCLEOTIDE SEQUENCE</scope>
    <source>
        <strain evidence="7">G3</strain>
    </source>
</reference>
<dbReference type="GO" id="GO:0055085">
    <property type="term" value="P:transmembrane transport"/>
    <property type="evidence" value="ECO:0000318"/>
    <property type="project" value="GO_Central"/>
</dbReference>
<protein>
    <submittedName>
        <fullName evidence="7">Integral membrane protein, putative</fullName>
    </submittedName>
</protein>
<dbReference type="STRING" id="5722.A2G1S9"/>